<dbReference type="EMBL" id="JADQBC010000141">
    <property type="protein sequence ID" value="MBR8829508.1"/>
    <property type="molecule type" value="Genomic_DNA"/>
</dbReference>
<organism evidence="3 4">
    <name type="scientific">Gomphosphaeria aponina SAG 52.96 = DSM 107014</name>
    <dbReference type="NCBI Taxonomy" id="1521640"/>
    <lineage>
        <taxon>Bacteria</taxon>
        <taxon>Bacillati</taxon>
        <taxon>Cyanobacteriota</taxon>
        <taxon>Cyanophyceae</taxon>
        <taxon>Oscillatoriophycideae</taxon>
        <taxon>Chroococcales</taxon>
        <taxon>Gomphosphaeriaceae</taxon>
        <taxon>Gomphosphaeria</taxon>
    </lineage>
</organism>
<keyword evidence="3" id="KW-0378">Hydrolase</keyword>
<dbReference type="SUPFAM" id="SSF52540">
    <property type="entry name" value="P-loop containing nucleoside triphosphate hydrolases"/>
    <property type="match status" value="1"/>
</dbReference>
<dbReference type="Gene3D" id="3.40.50.300">
    <property type="entry name" value="P-loop containing nucleotide triphosphate hydrolases"/>
    <property type="match status" value="2"/>
</dbReference>
<dbReference type="Pfam" id="PF00271">
    <property type="entry name" value="Helicase_C"/>
    <property type="match status" value="1"/>
</dbReference>
<protein>
    <submittedName>
        <fullName evidence="3">Helicase</fullName>
    </submittedName>
</protein>
<dbReference type="PROSITE" id="PS51194">
    <property type="entry name" value="HELICASE_CTER"/>
    <property type="match status" value="1"/>
</dbReference>
<feature type="coiled-coil region" evidence="1">
    <location>
        <begin position="743"/>
        <end position="787"/>
    </location>
</feature>
<evidence type="ECO:0000259" key="2">
    <source>
        <dbReference type="PROSITE" id="PS51194"/>
    </source>
</evidence>
<gene>
    <name evidence="3" type="ORF">DSM107014_16700</name>
</gene>
<sequence>MIPSDQGRLFEVGFNLGMLAFLETHQFAPEWVNFYRCDLQQLKFSQILPRLIAQANTISSLDEQIIKNWGQLLIFKGFVGGRNFLHEYFQAFGWDEPRKLKNIEVLYYQCSFTDDNSFHTSPKGEVLASTLLLTQFKKFVKEPMKEEINSYVQKYQKKGEFLKADTLIFLRYQQEYRILAVDLSVFSLHTGNSLTNLEFVTLFKRQLIREINYLRSKSVFSRLRIDTSDEDFSFTAGLRQYFTAFKYEDKESSKLIQAGSYAHSFTNFLQEIGFFPEKLLVSVVGYSDRGLSTITLNRNNLPLLHTCQEIYQANSSIQEINSARKEVLNLIKRQAFRSFEGGKKFVDSLFAIEPNQITQLSHKEKLTGFANTVNLRQQQAELIHQALVSEDTYVFLTGSPGIGKTTAIANFLQAHFNEGFLFFYASPRKQVNIDLIDKFKKNSCLFCLNTNSHLTSNNSTYTVQYLSEKKQGTFTCKGVTFWDAREKQLPSQSHNDFQRKTEDLIQPATSQNKGVIASISQAIYGLIEENISNQIIASVCIQALQKTRGGDTLENFGKIFQGAYNKRIQQVIPNKMREISQRYKHFFIMIDEITGDESGVEFLKGIRKIMQQYKLAEYGFNAKIIVADASIVDKNVIKQHLQDSDPEPDKIFFRKAKSSGVAISAEQFEFNGLAGRVINANSYPAKSLTITYKVIVNSYQVQADTELKQQKDYLVQNIQKEIIQDLEKIWSEEEQILIYIQNKKRLQELIKEFRKNRGEFKKDEDYLEVHANISENERQEIQNLKNKVKIIFMTSSGSRGLSFPRVKSILVDIPRFHLEKNLMEIIQVIYRGRGEKELDQQDKQLIFYLGERVAYYDDENAQISLQESLLNILNILLILKASMMTRIEGVGILGREQVMMIPVGGKSSSLTGESFSMRMANLLRELKQEAKIKPEDIRLKKVYENLKQLLGEADFILSPSSTKELSYLKLGEQIEKQFLQVINKGFDGLLKLGNLETGNIAGSLMIVPTGEKKLVENYLIKLDNLMKIYPELLKDLMVITKASKYNDNLRYAVKDAIALIDKLKEQQEKSQKIEHHSQRLDQYYAIPLFTFLNREVLREYFTTQVEEEGEMFRDILEAYIRCLYSVDNVLPLGEKYEEIPFIVFNSYSLAEIRDKVFTDRYLLNSHELNVLNLILSQQE</sequence>
<keyword evidence="3" id="KW-0067">ATP-binding</keyword>
<reference evidence="3" key="1">
    <citation type="submission" date="2021-02" db="EMBL/GenBank/DDBJ databases">
        <title>Metagenome analyses of Stigonema ocellatum DSM 106950, Chlorogloea purpurea SAG 13.99 and Gomphosphaeria aponina DSM 107014.</title>
        <authorList>
            <person name="Marter P."/>
            <person name="Huang S."/>
        </authorList>
    </citation>
    <scope>NUCLEOTIDE SEQUENCE</scope>
    <source>
        <strain evidence="3">JP213</strain>
    </source>
</reference>
<evidence type="ECO:0000313" key="3">
    <source>
        <dbReference type="EMBL" id="MBR8829508.1"/>
    </source>
</evidence>
<keyword evidence="1" id="KW-0175">Coiled coil</keyword>
<proteinExistence type="predicted"/>
<name>A0A941GZ88_9CHRO</name>
<feature type="domain" description="Helicase C-terminal" evidence="2">
    <location>
        <begin position="721"/>
        <end position="891"/>
    </location>
</feature>
<dbReference type="InterPro" id="IPR027417">
    <property type="entry name" value="P-loop_NTPase"/>
</dbReference>
<dbReference type="InterPro" id="IPR001650">
    <property type="entry name" value="Helicase_C-like"/>
</dbReference>
<comment type="caution">
    <text evidence="3">The sequence shown here is derived from an EMBL/GenBank/DDBJ whole genome shotgun (WGS) entry which is preliminary data.</text>
</comment>
<dbReference type="Proteomes" id="UP000767446">
    <property type="component" value="Unassembled WGS sequence"/>
</dbReference>
<dbReference type="GO" id="GO:0004386">
    <property type="term" value="F:helicase activity"/>
    <property type="evidence" value="ECO:0007669"/>
    <property type="project" value="UniProtKB-KW"/>
</dbReference>
<keyword evidence="3" id="KW-0347">Helicase</keyword>
<dbReference type="AlphaFoldDB" id="A0A941GZ88"/>
<evidence type="ECO:0000256" key="1">
    <source>
        <dbReference type="SAM" id="Coils"/>
    </source>
</evidence>
<keyword evidence="3" id="KW-0547">Nucleotide-binding</keyword>
<evidence type="ECO:0000313" key="4">
    <source>
        <dbReference type="Proteomes" id="UP000767446"/>
    </source>
</evidence>
<accession>A0A941GZ88</accession>